<dbReference type="EC" id="2.4.1.-" evidence="6"/>
<reference evidence="10 11" key="1">
    <citation type="journal article" date="2018" name="BMC Genomics">
        <title>Genomic evidence for intraspecific hybridization in a clonal and extremely halotolerant yeast.</title>
        <authorList>
            <person name="Gostincar C."/>
            <person name="Stajich J.E."/>
            <person name="Zupancic J."/>
            <person name="Zalar P."/>
            <person name="Gunde-Cimerman N."/>
        </authorList>
    </citation>
    <scope>NUCLEOTIDE SEQUENCE [LARGE SCALE GENOMIC DNA]</scope>
    <source>
        <strain evidence="8 10">EXF-10513</strain>
        <strain evidence="9 11">EXF-171</strain>
    </source>
</reference>
<proteinExistence type="inferred from homology"/>
<evidence type="ECO:0000313" key="9">
    <source>
        <dbReference type="EMBL" id="RMY80033.1"/>
    </source>
</evidence>
<protein>
    <recommendedName>
        <fullName evidence="6">1,3-beta-glucanosyltransferase</fullName>
        <ecNumber evidence="6">2.4.1.-</ecNumber>
    </recommendedName>
</protein>
<comment type="function">
    <text evidence="6">Splits internally a 1,3-beta-glucan molecule and transfers the newly generated reducing end (the donor) to the non-reducing end of another 1,3-beta-glucan molecule (the acceptor) forming a 1,3-beta linkage, resulting in the elongation of 1,3-beta-glucan chains in the cell wall.</text>
</comment>
<dbReference type="PANTHER" id="PTHR31468:SF2">
    <property type="entry name" value="1,3-BETA-GLUCANOSYLTRANSFERASE GAS1"/>
    <property type="match status" value="1"/>
</dbReference>
<keyword evidence="6" id="KW-0449">Lipoprotein</keyword>
<dbReference type="GO" id="GO:0071970">
    <property type="term" value="P:fungal-type cell wall (1-&gt;3)-beta-D-glucan biosynthetic process"/>
    <property type="evidence" value="ECO:0007669"/>
    <property type="project" value="TreeGrafter"/>
</dbReference>
<dbReference type="GO" id="GO:0031505">
    <property type="term" value="P:fungal-type cell wall organization"/>
    <property type="evidence" value="ECO:0007669"/>
    <property type="project" value="TreeGrafter"/>
</dbReference>
<keyword evidence="6" id="KW-0472">Membrane</keyword>
<sequence>MTLTKDCARQKVMLREMGRGDSIDNTQPHDRSMKLLEDAGIYVLASLTTPQCGINRNAPLESYQPAILLEMFKTIDLMAQYPNTLGVLVSNHLINDARSESLCAPVLAAAVRDMKKYMRLKRNLTGQRILPLGYGAAAAGERDRRVLEYLSSREDDFRVDFWAGCHYTWAGRSDGDPSGYRDVIDRYKDAKIPLFLCEYGSRPGRGRPRSFDETRALYSPEMTQVFSGGCVYEMWQGTNDYGLVQMISKVEESGNVPGSRVRHAQRARDAYQGEILETRETYWGELQLYEDFRNYQARLQEAERMSSAEDRRAQNAAADPDSEMGHEEVSSDTGDSGTLPHIPDTCLDWPGIEAAIRGG</sequence>
<keyword evidence="5" id="KW-0325">Glycoprotein</keyword>
<keyword evidence="3" id="KW-0732">Signal</keyword>
<evidence type="ECO:0000313" key="8">
    <source>
        <dbReference type="EMBL" id="RMY71017.1"/>
    </source>
</evidence>
<comment type="similarity">
    <text evidence="2 6">Belongs to the glycosyl hydrolase 72 family.</text>
</comment>
<keyword evidence="6" id="KW-0808">Transferase</keyword>
<organism evidence="9 11">
    <name type="scientific">Hortaea werneckii</name>
    <name type="common">Black yeast</name>
    <name type="synonym">Cladosporium werneckii</name>
    <dbReference type="NCBI Taxonomy" id="91943"/>
    <lineage>
        <taxon>Eukaryota</taxon>
        <taxon>Fungi</taxon>
        <taxon>Dikarya</taxon>
        <taxon>Ascomycota</taxon>
        <taxon>Pezizomycotina</taxon>
        <taxon>Dothideomycetes</taxon>
        <taxon>Dothideomycetidae</taxon>
        <taxon>Mycosphaerellales</taxon>
        <taxon>Teratosphaeriaceae</taxon>
        <taxon>Hortaea</taxon>
    </lineage>
</organism>
<evidence type="ECO:0000256" key="3">
    <source>
        <dbReference type="ARBA" id="ARBA00022729"/>
    </source>
</evidence>
<dbReference type="EMBL" id="QWIO01001484">
    <property type="protein sequence ID" value="RMY71017.1"/>
    <property type="molecule type" value="Genomic_DNA"/>
</dbReference>
<dbReference type="PANTHER" id="PTHR31468">
    <property type="entry name" value="1,3-BETA-GLUCANOSYLTRANSFERASE GAS1"/>
    <property type="match status" value="1"/>
</dbReference>
<dbReference type="Gene3D" id="3.20.20.80">
    <property type="entry name" value="Glycosidases"/>
    <property type="match status" value="1"/>
</dbReference>
<evidence type="ECO:0000313" key="10">
    <source>
        <dbReference type="Proteomes" id="UP000269539"/>
    </source>
</evidence>
<dbReference type="GO" id="GO:0042124">
    <property type="term" value="F:1,3-beta-glucanosyltransferase activity"/>
    <property type="evidence" value="ECO:0007669"/>
    <property type="project" value="TreeGrafter"/>
</dbReference>
<evidence type="ECO:0000256" key="4">
    <source>
        <dbReference type="ARBA" id="ARBA00023157"/>
    </source>
</evidence>
<keyword evidence="4" id="KW-1015">Disulfide bond</keyword>
<dbReference type="AlphaFoldDB" id="A0A3M7EU70"/>
<feature type="compositionally biased region" description="Basic and acidic residues" evidence="7">
    <location>
        <begin position="303"/>
        <end position="313"/>
    </location>
</feature>
<dbReference type="Proteomes" id="UP000281468">
    <property type="component" value="Unassembled WGS sequence"/>
</dbReference>
<evidence type="ECO:0000313" key="11">
    <source>
        <dbReference type="Proteomes" id="UP000281468"/>
    </source>
</evidence>
<gene>
    <name evidence="9" type="ORF">D0862_12910</name>
    <name evidence="8" type="ORF">D0864_10748</name>
</gene>
<dbReference type="SUPFAM" id="SSF51445">
    <property type="entry name" value="(Trans)glycosidases"/>
    <property type="match status" value="1"/>
</dbReference>
<comment type="subcellular location">
    <subcellularLocation>
        <location evidence="1 6">Cell membrane</location>
        <topology evidence="1 6">Lipid-anchor</topology>
        <topology evidence="1 6">GPI-anchor</topology>
    </subcellularLocation>
</comment>
<evidence type="ECO:0000256" key="7">
    <source>
        <dbReference type="SAM" id="MobiDB-lite"/>
    </source>
</evidence>
<dbReference type="GO" id="GO:0098552">
    <property type="term" value="C:side of membrane"/>
    <property type="evidence" value="ECO:0007669"/>
    <property type="project" value="UniProtKB-KW"/>
</dbReference>
<dbReference type="EMBL" id="QWIQ01000661">
    <property type="protein sequence ID" value="RMY80033.1"/>
    <property type="molecule type" value="Genomic_DNA"/>
</dbReference>
<dbReference type="GO" id="GO:0005886">
    <property type="term" value="C:plasma membrane"/>
    <property type="evidence" value="ECO:0007669"/>
    <property type="project" value="UniProtKB-SubCell"/>
</dbReference>
<dbReference type="Proteomes" id="UP000269539">
    <property type="component" value="Unassembled WGS sequence"/>
</dbReference>
<evidence type="ECO:0000256" key="1">
    <source>
        <dbReference type="ARBA" id="ARBA00004609"/>
    </source>
</evidence>
<accession>A0A3M7EU70</accession>
<name>A0A3M7EU70_HORWE</name>
<feature type="region of interest" description="Disordered" evidence="7">
    <location>
        <begin position="303"/>
        <end position="350"/>
    </location>
</feature>
<keyword evidence="6" id="KW-0336">GPI-anchor</keyword>
<evidence type="ECO:0000256" key="5">
    <source>
        <dbReference type="ARBA" id="ARBA00023180"/>
    </source>
</evidence>
<dbReference type="InterPro" id="IPR004886">
    <property type="entry name" value="Glucanosyltransferase"/>
</dbReference>
<evidence type="ECO:0000256" key="2">
    <source>
        <dbReference type="ARBA" id="ARBA00007528"/>
    </source>
</evidence>
<dbReference type="Pfam" id="PF03198">
    <property type="entry name" value="Glyco_hydro_72"/>
    <property type="match status" value="1"/>
</dbReference>
<comment type="caution">
    <text evidence="9">The sequence shown here is derived from an EMBL/GenBank/DDBJ whole genome shotgun (WGS) entry which is preliminary data.</text>
</comment>
<evidence type="ECO:0000256" key="6">
    <source>
        <dbReference type="RuleBase" id="RU361209"/>
    </source>
</evidence>
<dbReference type="InterPro" id="IPR017853">
    <property type="entry name" value="GH"/>
</dbReference>
<dbReference type="VEuPathDB" id="FungiDB:BTJ68_12520"/>